<proteinExistence type="inferred from homology"/>
<name>A0A547PXZ6_9RHOB</name>
<evidence type="ECO:0000313" key="5">
    <source>
        <dbReference type="EMBL" id="TRD19027.1"/>
    </source>
</evidence>
<keyword evidence="6" id="KW-1185">Reference proteome</keyword>
<reference evidence="5 6" key="1">
    <citation type="submission" date="2019-06" db="EMBL/GenBank/DDBJ databases">
        <title>Paenimaribius caenipelagi gen. nov., sp. nov., isolated from a tidal flat.</title>
        <authorList>
            <person name="Yoon J.-H."/>
        </authorList>
    </citation>
    <scope>NUCLEOTIDE SEQUENCE [LARGE SCALE GENOMIC DNA]</scope>
    <source>
        <strain evidence="5 6">JBTF-M29</strain>
    </source>
</reference>
<sequence>MRVLIAFFLCMLTTAGQAEEEPTPTPADLVLASIPAAAQIPRTRPLPRPAQQRCTTDGTHCIHLKSYTDDVCTVIERAADHHGIDSGFLARLLWQESFFDAAAVSPVGAQGIAQFMPGTAELRGLEDPFNPAEAIMASADYLAELISEFGNEGLAAAAYNSGEGRAADFVRWGRILPGETRSYVNRITGFSAMDWLDGRPPDVDFALAKGSPFQEACRKQAATRSVNAFKPSVSPWGVVVAAGRRRATVQRFVGQIRQKHGGIIGGREIQIVDGRLGNARLSRLTARIAVDSRDEALGLCRALQRASAFCKVSGP</sequence>
<comment type="similarity">
    <text evidence="2">Belongs to the virb1 family.</text>
</comment>
<dbReference type="PANTHER" id="PTHR37423:SF2">
    <property type="entry name" value="MEMBRANE-BOUND LYTIC MUREIN TRANSGLYCOSYLASE C"/>
    <property type="match status" value="1"/>
</dbReference>
<feature type="chain" id="PRO_5022220593" evidence="3">
    <location>
        <begin position="19"/>
        <end position="315"/>
    </location>
</feature>
<protein>
    <submittedName>
        <fullName evidence="5">Lytic transglycosylase domain-containing protein</fullName>
    </submittedName>
</protein>
<dbReference type="OrthoDB" id="9815002at2"/>
<keyword evidence="3" id="KW-0732">Signal</keyword>
<feature type="signal peptide" evidence="3">
    <location>
        <begin position="1"/>
        <end position="18"/>
    </location>
</feature>
<comment type="caution">
    <text evidence="5">The sequence shown here is derived from an EMBL/GenBank/DDBJ whole genome shotgun (WGS) entry which is preliminary data.</text>
</comment>
<feature type="domain" description="Transglycosylase SLT" evidence="4">
    <location>
        <begin position="75"/>
        <end position="167"/>
    </location>
</feature>
<dbReference type="CDD" id="cd00254">
    <property type="entry name" value="LT-like"/>
    <property type="match status" value="1"/>
</dbReference>
<accession>A0A547PXZ6</accession>
<dbReference type="Gene3D" id="1.10.530.10">
    <property type="match status" value="1"/>
</dbReference>
<gene>
    <name evidence="5" type="ORF">FEV53_11055</name>
</gene>
<evidence type="ECO:0000256" key="1">
    <source>
        <dbReference type="ARBA" id="ARBA00007734"/>
    </source>
</evidence>
<comment type="similarity">
    <text evidence="1">Belongs to the transglycosylase Slt family.</text>
</comment>
<dbReference type="AlphaFoldDB" id="A0A547PXZ6"/>
<evidence type="ECO:0000256" key="3">
    <source>
        <dbReference type="SAM" id="SignalP"/>
    </source>
</evidence>
<organism evidence="5 6">
    <name type="scientific">Palleronia caenipelagi</name>
    <dbReference type="NCBI Taxonomy" id="2489174"/>
    <lineage>
        <taxon>Bacteria</taxon>
        <taxon>Pseudomonadati</taxon>
        <taxon>Pseudomonadota</taxon>
        <taxon>Alphaproteobacteria</taxon>
        <taxon>Rhodobacterales</taxon>
        <taxon>Roseobacteraceae</taxon>
        <taxon>Palleronia</taxon>
    </lineage>
</organism>
<dbReference type="RefSeq" id="WP_142834872.1">
    <property type="nucleotide sequence ID" value="NZ_VFSV01000017.1"/>
</dbReference>
<dbReference type="Pfam" id="PF01464">
    <property type="entry name" value="SLT"/>
    <property type="match status" value="1"/>
</dbReference>
<dbReference type="InterPro" id="IPR023346">
    <property type="entry name" value="Lysozyme-like_dom_sf"/>
</dbReference>
<evidence type="ECO:0000256" key="2">
    <source>
        <dbReference type="ARBA" id="ARBA00009387"/>
    </source>
</evidence>
<dbReference type="InterPro" id="IPR008258">
    <property type="entry name" value="Transglycosylase_SLT_dom_1"/>
</dbReference>
<dbReference type="PANTHER" id="PTHR37423">
    <property type="entry name" value="SOLUBLE LYTIC MUREIN TRANSGLYCOSYLASE-RELATED"/>
    <property type="match status" value="1"/>
</dbReference>
<evidence type="ECO:0000313" key="6">
    <source>
        <dbReference type="Proteomes" id="UP000318590"/>
    </source>
</evidence>
<dbReference type="EMBL" id="VFSV01000017">
    <property type="protein sequence ID" value="TRD19027.1"/>
    <property type="molecule type" value="Genomic_DNA"/>
</dbReference>
<evidence type="ECO:0000259" key="4">
    <source>
        <dbReference type="Pfam" id="PF01464"/>
    </source>
</evidence>
<dbReference type="Proteomes" id="UP000318590">
    <property type="component" value="Unassembled WGS sequence"/>
</dbReference>
<dbReference type="SUPFAM" id="SSF53955">
    <property type="entry name" value="Lysozyme-like"/>
    <property type="match status" value="1"/>
</dbReference>